<keyword evidence="4" id="KW-1185">Reference proteome</keyword>
<sequence length="374" mass="41544">MKSIVNGPIPDDFMRDVSNRLNTLLFDKEKRELTVLDQLLLPLEKKYIPVRNVDEACAVIKSMQVRGAPLIAAVAILGLYLEINQKTLKDSAEFLHFLGEKSQQLIDTRPTAINLRNALNDLKACVLVSSVETVQGKLASLNEKILEIYDGEQEENRRLVWNGYQEVISNCSHGKEKLTLLTICNTGSLATCSWGTALGVIVALHQAGRVENVYALETRPYNQGARLTTTELKHNGVPFMLITDSMAAWTMKTTKIDAILVGADQVALNGDTANKIGTYMLAVLANHHKVPFYPVVPYTTVNRSRENGDSIPIEERPPKEMLQANGVFVIPEDTPVWNPAFDVTPAELITKIITDFGNYPPKELKKAVEEFSQV</sequence>
<dbReference type="EC" id="5.3.1.23" evidence="3"/>
<dbReference type="GO" id="GO:0019509">
    <property type="term" value="P:L-methionine salvage from methylthioadenosine"/>
    <property type="evidence" value="ECO:0007669"/>
    <property type="project" value="UniProtKB-UniRule"/>
</dbReference>
<dbReference type="InterPro" id="IPR037171">
    <property type="entry name" value="NagB/RpiA_transferase-like"/>
</dbReference>
<dbReference type="Pfam" id="PF01008">
    <property type="entry name" value="IF-2B"/>
    <property type="match status" value="1"/>
</dbReference>
<evidence type="ECO:0000256" key="2">
    <source>
        <dbReference type="ARBA" id="ARBA00023235"/>
    </source>
</evidence>
<keyword evidence="3" id="KW-0486">Methionine biosynthesis</keyword>
<dbReference type="NCBIfam" id="TIGR00524">
    <property type="entry name" value="eIF-2B_rel"/>
    <property type="match status" value="1"/>
</dbReference>
<dbReference type="SUPFAM" id="SSF100950">
    <property type="entry name" value="NagB/RpiA/CoA transferase-like"/>
    <property type="match status" value="1"/>
</dbReference>
<dbReference type="HAMAP" id="MF_01678">
    <property type="entry name" value="Salvage_MtnA"/>
    <property type="match status" value="1"/>
</dbReference>
<dbReference type="Gene3D" id="1.20.120.420">
    <property type="entry name" value="translation initiation factor eif-2b, domain 1"/>
    <property type="match status" value="1"/>
</dbReference>
<dbReference type="PANTHER" id="PTHR43475:SF1">
    <property type="entry name" value="METHYLTHIORIBOSE-1-PHOSPHATE ISOMERASE"/>
    <property type="match status" value="1"/>
</dbReference>
<comment type="subcellular location">
    <subcellularLocation>
        <location evidence="3">Cytoplasm</location>
    </subcellularLocation>
    <subcellularLocation>
        <location evidence="3">Nucleus</location>
    </subcellularLocation>
</comment>
<dbReference type="InterPro" id="IPR027363">
    <property type="entry name" value="M1Pi_N"/>
</dbReference>
<proteinExistence type="inferred from homology"/>
<dbReference type="InterPro" id="IPR042529">
    <property type="entry name" value="IF_2B-like_C"/>
</dbReference>
<evidence type="ECO:0000256" key="1">
    <source>
        <dbReference type="ARBA" id="ARBA00022605"/>
    </source>
</evidence>
<keyword evidence="3" id="KW-0963">Cytoplasm</keyword>
<keyword evidence="2 3" id="KW-0413">Isomerase</keyword>
<dbReference type="FunFam" id="3.40.50.10470:FF:000006">
    <property type="entry name" value="Methylthioribose-1-phosphate isomerase"/>
    <property type="match status" value="1"/>
</dbReference>
<feature type="site" description="Transition state stabilizer" evidence="3">
    <location>
        <position position="184"/>
    </location>
</feature>
<dbReference type="NCBIfam" id="NF004326">
    <property type="entry name" value="PRK05720.1"/>
    <property type="match status" value="1"/>
</dbReference>
<keyword evidence="3" id="KW-0539">Nucleus</keyword>
<organism evidence="4 5">
    <name type="scientific">Mesorhabditis belari</name>
    <dbReference type="NCBI Taxonomy" id="2138241"/>
    <lineage>
        <taxon>Eukaryota</taxon>
        <taxon>Metazoa</taxon>
        <taxon>Ecdysozoa</taxon>
        <taxon>Nematoda</taxon>
        <taxon>Chromadorea</taxon>
        <taxon>Rhabditida</taxon>
        <taxon>Rhabditina</taxon>
        <taxon>Rhabditomorpha</taxon>
        <taxon>Rhabditoidea</taxon>
        <taxon>Rhabditidae</taxon>
        <taxon>Mesorhabditinae</taxon>
        <taxon>Mesorhabditis</taxon>
    </lineage>
</organism>
<comment type="catalytic activity">
    <reaction evidence="3">
        <text>5-(methylsulfanyl)-alpha-D-ribose 1-phosphate = 5-(methylsulfanyl)-D-ribulose 1-phosphate</text>
        <dbReference type="Rhea" id="RHEA:19989"/>
        <dbReference type="ChEBI" id="CHEBI:58533"/>
        <dbReference type="ChEBI" id="CHEBI:58548"/>
        <dbReference type="EC" id="5.3.1.23"/>
    </reaction>
</comment>
<dbReference type="PANTHER" id="PTHR43475">
    <property type="entry name" value="METHYLTHIORIBOSE-1-PHOSPHATE ISOMERASE"/>
    <property type="match status" value="1"/>
</dbReference>
<feature type="active site" description="Proton donor" evidence="3">
    <location>
        <position position="264"/>
    </location>
</feature>
<dbReference type="AlphaFoldDB" id="A0AAF3FT57"/>
<keyword evidence="1 3" id="KW-0028">Amino-acid biosynthesis</keyword>
<dbReference type="InterPro" id="IPR005251">
    <property type="entry name" value="IF-M1Pi"/>
</dbReference>
<comment type="function">
    <text evidence="3">Catalyzes the interconversion of methylthioribose-1-phosphate (MTR-1-P) into methylthioribulose-1-phosphate (MTRu-1-P).</text>
</comment>
<accession>A0AAF3FT57</accession>
<dbReference type="FunFam" id="1.20.120.420:FF:000003">
    <property type="entry name" value="Methylthioribose-1-phosphate isomerase"/>
    <property type="match status" value="1"/>
</dbReference>
<evidence type="ECO:0000313" key="5">
    <source>
        <dbReference type="WBParaSite" id="MBELARI_LOCUS8973"/>
    </source>
</evidence>
<dbReference type="GO" id="GO:0005634">
    <property type="term" value="C:nucleus"/>
    <property type="evidence" value="ECO:0007669"/>
    <property type="project" value="UniProtKB-SubCell"/>
</dbReference>
<comment type="pathway">
    <text evidence="3">Amino-acid biosynthesis; L-methionine biosynthesis via salvage pathway; L-methionine from S-methyl-5-thio-alpha-D-ribose 1-phosphate: step 1/6.</text>
</comment>
<dbReference type="NCBIfam" id="TIGR00512">
    <property type="entry name" value="salvage_mtnA"/>
    <property type="match status" value="1"/>
</dbReference>
<protein>
    <recommendedName>
        <fullName evidence="3">Methylthioribose-1-phosphate isomerase</fullName>
        <shortName evidence="3">M1Pi</shortName>
        <shortName evidence="3">MTR-1-P isomerase</shortName>
        <ecNumber evidence="3">5.3.1.23</ecNumber>
    </recommendedName>
    <alternativeName>
        <fullName evidence="3">S-methyl-5-thioribose-1-phosphate isomerase</fullName>
    </alternativeName>
    <alternativeName>
        <fullName evidence="3">Translation initiation factor eIF-2B subunit alpha/beta/delta-like protein</fullName>
    </alternativeName>
</protein>
<dbReference type="Gene3D" id="3.40.50.10470">
    <property type="entry name" value="Translation initiation factor eif-2b, domain 2"/>
    <property type="match status" value="1"/>
</dbReference>
<comment type="similarity">
    <text evidence="3">Belongs to the eIF-2B alpha/beta/delta subunits family. MtnA subfamily.</text>
</comment>
<dbReference type="GO" id="GO:0046523">
    <property type="term" value="F:S-methyl-5-thioribose-1-phosphate isomerase activity"/>
    <property type="evidence" value="ECO:0007669"/>
    <property type="project" value="UniProtKB-UniRule"/>
</dbReference>
<reference evidence="5" key="1">
    <citation type="submission" date="2024-02" db="UniProtKB">
        <authorList>
            <consortium name="WormBaseParasite"/>
        </authorList>
    </citation>
    <scope>IDENTIFICATION</scope>
</reference>
<dbReference type="GO" id="GO:0005737">
    <property type="term" value="C:cytoplasm"/>
    <property type="evidence" value="ECO:0007669"/>
    <property type="project" value="UniProtKB-SubCell"/>
</dbReference>
<evidence type="ECO:0000313" key="4">
    <source>
        <dbReference type="Proteomes" id="UP000887575"/>
    </source>
</evidence>
<name>A0AAF3FT57_9BILA</name>
<dbReference type="Proteomes" id="UP000887575">
    <property type="component" value="Unassembled WGS sequence"/>
</dbReference>
<evidence type="ECO:0000256" key="3">
    <source>
        <dbReference type="HAMAP-Rule" id="MF_03119"/>
    </source>
</evidence>
<dbReference type="InterPro" id="IPR000649">
    <property type="entry name" value="IF-2B-related"/>
</dbReference>
<dbReference type="WBParaSite" id="MBELARI_LOCUS8973">
    <property type="protein sequence ID" value="MBELARI_LOCUS8973"/>
    <property type="gene ID" value="MBELARI_LOCUS8973"/>
</dbReference>
<dbReference type="InterPro" id="IPR011559">
    <property type="entry name" value="Initiation_fac_2B_a/b/d"/>
</dbReference>